<evidence type="ECO:0000256" key="9">
    <source>
        <dbReference type="ARBA" id="ARBA00023134"/>
    </source>
</evidence>
<evidence type="ECO:0000256" key="5">
    <source>
        <dbReference type="ARBA" id="ARBA00022741"/>
    </source>
</evidence>
<evidence type="ECO:0000256" key="7">
    <source>
        <dbReference type="ARBA" id="ARBA00022833"/>
    </source>
</evidence>
<keyword evidence="5 10" id="KW-0547">Nucleotide-binding</keyword>
<keyword evidence="7 10" id="KW-0862">Zinc</keyword>
<keyword evidence="1 10" id="KW-0963">Cytoplasm</keyword>
<dbReference type="Gene3D" id="1.10.40.50">
    <property type="entry name" value="Probable gtpase engc, domain 3"/>
    <property type="match status" value="1"/>
</dbReference>
<feature type="domain" description="EngC GTPase" evidence="11">
    <location>
        <begin position="109"/>
        <end position="256"/>
    </location>
</feature>
<evidence type="ECO:0000256" key="6">
    <source>
        <dbReference type="ARBA" id="ARBA00022801"/>
    </source>
</evidence>
<sequence>MLPTYKGAKQLILEKYGFTSFFEEQKIAATSSYGRVTAVFRDFYRVITENGEFLATLKRGNFYELSPSNLPAVGDFVEVSNEEQILSVLQRKTIFSRMTKDSEEQLIAANFDYALIVMSLNHDFNLNRLERYLTVAWDSGATPIIILTKADLVDDLSPFTMELETVAYGVPTYYVDNLSHRGFEALEANLKPNSTLVLLGSSGVGKSSFINSLAGADLMKTSEIREDDSKGKHTTTHREMHLLANGWIIIDTPGMREFGIGLNQAGLETTFSDVEELSKDCRFHDCSHTSEPGCAVQEALSDGTLSLKHYENWQKLQREMAYHARKNSPALARQERDRWKTIQKSLRTHLKTRPKR</sequence>
<dbReference type="GO" id="GO:0046872">
    <property type="term" value="F:metal ion binding"/>
    <property type="evidence" value="ECO:0007669"/>
    <property type="project" value="UniProtKB-KW"/>
</dbReference>
<dbReference type="Gene3D" id="3.40.50.300">
    <property type="entry name" value="P-loop containing nucleotide triphosphate hydrolases"/>
    <property type="match status" value="1"/>
</dbReference>
<evidence type="ECO:0000256" key="1">
    <source>
        <dbReference type="ARBA" id="ARBA00022490"/>
    </source>
</evidence>
<proteinExistence type="inferred from homology"/>
<dbReference type="GO" id="GO:0003924">
    <property type="term" value="F:GTPase activity"/>
    <property type="evidence" value="ECO:0007669"/>
    <property type="project" value="UniProtKB-UniRule"/>
</dbReference>
<dbReference type="EMBL" id="AGCN01000032">
    <property type="protein sequence ID" value="EHN61251.1"/>
    <property type="molecule type" value="Genomic_DNA"/>
</dbReference>
<dbReference type="PANTHER" id="PTHR32120">
    <property type="entry name" value="SMALL RIBOSOMAL SUBUNIT BIOGENESIS GTPASE RSGA"/>
    <property type="match status" value="1"/>
</dbReference>
<dbReference type="CDD" id="cd01854">
    <property type="entry name" value="YjeQ_EngC"/>
    <property type="match status" value="1"/>
</dbReference>
<keyword evidence="2 10" id="KW-0690">Ribosome biogenesis</keyword>
<evidence type="ECO:0000256" key="3">
    <source>
        <dbReference type="ARBA" id="ARBA00022723"/>
    </source>
</evidence>
<dbReference type="AlphaFoldDB" id="A0AB72Z9N6"/>
<dbReference type="PANTHER" id="PTHR32120:SF10">
    <property type="entry name" value="SMALL RIBOSOMAL SUBUNIT BIOGENESIS GTPASE RSGA"/>
    <property type="match status" value="1"/>
</dbReference>
<comment type="similarity">
    <text evidence="10">Belongs to the TRAFAC class YlqF/YawG GTPase family. RsgA subfamily.</text>
</comment>
<evidence type="ECO:0000256" key="8">
    <source>
        <dbReference type="ARBA" id="ARBA00022884"/>
    </source>
</evidence>
<gene>
    <name evidence="10" type="primary">rsgA</name>
    <name evidence="13" type="ORF">HMPREF0557_01992</name>
</gene>
<protein>
    <recommendedName>
        <fullName evidence="10">Small ribosomal subunit biogenesis GTPase RsgA</fullName>
        <ecNumber evidence="10">3.6.1.-</ecNumber>
    </recommendedName>
</protein>
<dbReference type="NCBIfam" id="TIGR00157">
    <property type="entry name" value="ribosome small subunit-dependent GTPase A"/>
    <property type="match status" value="1"/>
</dbReference>
<dbReference type="EC" id="3.6.1.-" evidence="10"/>
<comment type="subcellular location">
    <subcellularLocation>
        <location evidence="10">Cytoplasm</location>
    </subcellularLocation>
</comment>
<dbReference type="GO" id="GO:0019843">
    <property type="term" value="F:rRNA binding"/>
    <property type="evidence" value="ECO:0007669"/>
    <property type="project" value="UniProtKB-KW"/>
</dbReference>
<dbReference type="InterPro" id="IPR030378">
    <property type="entry name" value="G_CP_dom"/>
</dbReference>
<dbReference type="PROSITE" id="PS50936">
    <property type="entry name" value="ENGC_GTPASE"/>
    <property type="match status" value="1"/>
</dbReference>
<dbReference type="InterPro" id="IPR010914">
    <property type="entry name" value="RsgA_GTPase_dom"/>
</dbReference>
<accession>A0AB72Z9N6</accession>
<feature type="binding site" evidence="10">
    <location>
        <position position="294"/>
    </location>
    <ligand>
        <name>Zn(2+)</name>
        <dbReference type="ChEBI" id="CHEBI:29105"/>
    </ligand>
</feature>
<dbReference type="GO" id="GO:0042274">
    <property type="term" value="P:ribosomal small subunit biogenesis"/>
    <property type="evidence" value="ECO:0007669"/>
    <property type="project" value="UniProtKB-UniRule"/>
</dbReference>
<dbReference type="Pfam" id="PF03193">
    <property type="entry name" value="RsgA_GTPase"/>
    <property type="match status" value="1"/>
</dbReference>
<dbReference type="PROSITE" id="PS51721">
    <property type="entry name" value="G_CP"/>
    <property type="match status" value="1"/>
</dbReference>
<feature type="binding site" evidence="10">
    <location>
        <position position="288"/>
    </location>
    <ligand>
        <name>Zn(2+)</name>
        <dbReference type="ChEBI" id="CHEBI:29105"/>
    </ligand>
</feature>
<evidence type="ECO:0000259" key="11">
    <source>
        <dbReference type="PROSITE" id="PS50936"/>
    </source>
</evidence>
<dbReference type="HAMAP" id="MF_01820">
    <property type="entry name" value="GTPase_RsgA"/>
    <property type="match status" value="1"/>
</dbReference>
<evidence type="ECO:0000313" key="14">
    <source>
        <dbReference type="Proteomes" id="UP000003597"/>
    </source>
</evidence>
<keyword evidence="4 10" id="KW-0699">rRNA-binding</keyword>
<dbReference type="GO" id="GO:0005525">
    <property type="term" value="F:GTP binding"/>
    <property type="evidence" value="ECO:0007669"/>
    <property type="project" value="UniProtKB-UniRule"/>
</dbReference>
<evidence type="ECO:0000256" key="10">
    <source>
        <dbReference type="HAMAP-Rule" id="MF_01820"/>
    </source>
</evidence>
<comment type="caution">
    <text evidence="13">The sequence shown here is derived from an EMBL/GenBank/DDBJ whole genome shotgun (WGS) entry which is preliminary data.</text>
</comment>
<reference evidence="13 14" key="1">
    <citation type="submission" date="2011-08" db="EMBL/GenBank/DDBJ databases">
        <authorList>
            <person name="Weinstock G."/>
            <person name="Sodergren E."/>
            <person name="Clifton S."/>
            <person name="Fulton L."/>
            <person name="Fulton B."/>
            <person name="Courtney L."/>
            <person name="Fronick C."/>
            <person name="Harrison M."/>
            <person name="Strong C."/>
            <person name="Farmer C."/>
            <person name="Delahaunty K."/>
            <person name="Markovic C."/>
            <person name="Hall O."/>
            <person name="Minx P."/>
            <person name="Tomlinson C."/>
            <person name="Mitreva M."/>
            <person name="Hou S."/>
            <person name="Chen J."/>
            <person name="Wollam A."/>
            <person name="Pepin K.H."/>
            <person name="Johnson M."/>
            <person name="Bhonagiri V."/>
            <person name="Zhang X."/>
            <person name="Suruliraj S."/>
            <person name="Warren W."/>
            <person name="Chinwalla A."/>
            <person name="Mardis E.R."/>
            <person name="Wilson R.K."/>
        </authorList>
    </citation>
    <scope>NUCLEOTIDE SEQUENCE [LARGE SCALE GENOMIC DNA]</scope>
    <source>
        <strain evidence="13 14">ATCC 33091</strain>
    </source>
</reference>
<keyword evidence="14" id="KW-1185">Reference proteome</keyword>
<dbReference type="GO" id="GO:0005737">
    <property type="term" value="C:cytoplasm"/>
    <property type="evidence" value="ECO:0007669"/>
    <property type="project" value="UniProtKB-SubCell"/>
</dbReference>
<feature type="binding site" evidence="10">
    <location>
        <begin position="148"/>
        <end position="151"/>
    </location>
    <ligand>
        <name>GTP</name>
        <dbReference type="ChEBI" id="CHEBI:37565"/>
    </ligand>
</feature>
<keyword evidence="6 10" id="KW-0378">Hydrolase</keyword>
<evidence type="ECO:0000256" key="4">
    <source>
        <dbReference type="ARBA" id="ARBA00022730"/>
    </source>
</evidence>
<dbReference type="Proteomes" id="UP000003597">
    <property type="component" value="Unassembled WGS sequence"/>
</dbReference>
<name>A0AB72Z9N6_LISIO</name>
<dbReference type="SUPFAM" id="SSF52540">
    <property type="entry name" value="P-loop containing nucleoside triphosphate hydrolases"/>
    <property type="match status" value="1"/>
</dbReference>
<feature type="domain" description="CP-type G" evidence="12">
    <location>
        <begin position="103"/>
        <end position="258"/>
    </location>
</feature>
<keyword evidence="3 10" id="KW-0479">Metal-binding</keyword>
<keyword evidence="9 10" id="KW-0342">GTP-binding</keyword>
<comment type="cofactor">
    <cofactor evidence="10">
        <name>Zn(2+)</name>
        <dbReference type="ChEBI" id="CHEBI:29105"/>
    </cofactor>
    <text evidence="10">Binds 1 zinc ion per subunit.</text>
</comment>
<evidence type="ECO:0000313" key="13">
    <source>
        <dbReference type="EMBL" id="EHN61251.1"/>
    </source>
</evidence>
<evidence type="ECO:0000256" key="2">
    <source>
        <dbReference type="ARBA" id="ARBA00022517"/>
    </source>
</evidence>
<feature type="binding site" evidence="10">
    <location>
        <begin position="200"/>
        <end position="208"/>
    </location>
    <ligand>
        <name>GTP</name>
        <dbReference type="ChEBI" id="CHEBI:37565"/>
    </ligand>
</feature>
<organism evidence="13 14">
    <name type="scientific">Listeria innocua ATCC 33091</name>
    <dbReference type="NCBI Taxonomy" id="1002366"/>
    <lineage>
        <taxon>Bacteria</taxon>
        <taxon>Bacillati</taxon>
        <taxon>Bacillota</taxon>
        <taxon>Bacilli</taxon>
        <taxon>Bacillales</taxon>
        <taxon>Listeriaceae</taxon>
        <taxon>Listeria</taxon>
    </lineage>
</organism>
<keyword evidence="8 10" id="KW-0694">RNA-binding</keyword>
<dbReference type="InterPro" id="IPR027417">
    <property type="entry name" value="P-loop_NTPase"/>
</dbReference>
<dbReference type="InterPro" id="IPR004881">
    <property type="entry name" value="Ribosome_biogen_GTPase_RsgA"/>
</dbReference>
<feature type="binding site" evidence="10">
    <location>
        <position position="281"/>
    </location>
    <ligand>
        <name>Zn(2+)</name>
        <dbReference type="ChEBI" id="CHEBI:29105"/>
    </ligand>
</feature>
<feature type="binding site" evidence="10">
    <location>
        <position position="286"/>
    </location>
    <ligand>
        <name>Zn(2+)</name>
        <dbReference type="ChEBI" id="CHEBI:29105"/>
    </ligand>
</feature>
<comment type="subunit">
    <text evidence="10">Monomer. Associates with 30S ribosomal subunit, binds 16S rRNA.</text>
</comment>
<comment type="function">
    <text evidence="10">One of several proteins that assist in the late maturation steps of the functional core of the 30S ribosomal subunit. Helps release RbfA from mature subunits. May play a role in the assembly of ribosomal proteins into the subunit. Circularly permuted GTPase that catalyzes slow GTP hydrolysis, GTPase activity is stimulated by the 30S ribosomal subunit.</text>
</comment>
<evidence type="ECO:0000259" key="12">
    <source>
        <dbReference type="PROSITE" id="PS51721"/>
    </source>
</evidence>